<proteinExistence type="predicted"/>
<dbReference type="EMBL" id="BK014672">
    <property type="protein sequence ID" value="DAD67215.1"/>
    <property type="molecule type" value="Genomic_DNA"/>
</dbReference>
<protein>
    <submittedName>
        <fullName evidence="2">Uncharacterized protein</fullName>
    </submittedName>
</protein>
<name>A0A8S5LBA9_9CAUD</name>
<evidence type="ECO:0000256" key="1">
    <source>
        <dbReference type="SAM" id="Coils"/>
    </source>
</evidence>
<evidence type="ECO:0000313" key="2">
    <source>
        <dbReference type="EMBL" id="DAD67215.1"/>
    </source>
</evidence>
<feature type="coiled-coil region" evidence="1">
    <location>
        <begin position="146"/>
        <end position="173"/>
    </location>
</feature>
<accession>A0A8S5LBA9</accession>
<keyword evidence="1" id="KW-0175">Coiled coil</keyword>
<organism evidence="2">
    <name type="scientific">Siphoviridae sp. ctXOZ1</name>
    <dbReference type="NCBI Taxonomy" id="2823585"/>
    <lineage>
        <taxon>Viruses</taxon>
        <taxon>Duplodnaviria</taxon>
        <taxon>Heunggongvirae</taxon>
        <taxon>Uroviricota</taxon>
        <taxon>Caudoviricetes</taxon>
    </lineage>
</organism>
<reference evidence="2" key="1">
    <citation type="journal article" date="2021" name="Proc. Natl. Acad. Sci. U.S.A.">
        <title>A Catalog of Tens of Thousands of Viruses from Human Metagenomes Reveals Hidden Associations with Chronic Diseases.</title>
        <authorList>
            <person name="Tisza M.J."/>
            <person name="Buck C.B."/>
        </authorList>
    </citation>
    <scope>NUCLEOTIDE SEQUENCE</scope>
    <source>
        <strain evidence="2">CtXOZ1</strain>
    </source>
</reference>
<sequence>MGSDLTPESARQRMMGPLNRTYNPLKGQLASLVQNIGNNVAGLIRQIFDPKVGENHKGQWKLSDFNLEYLRDNWAGIAGRLDEYKKDQDDYVDAATRASQQVREQMWNIPGQSPVLRDELSIAFKQFQDDKRLRVFADLMGLIAVEQDRNREAIRVESRINRLQQEAIEANTKFNKTQVAVNSRHKALLDALNRTIYYLSETAPQFLLLRGEKGYRASQNGFSYHMDGWTLHVSSNGQQDSNLLLIMRTNRGSSDMQIFQFKKGRAETKSHKISSLHLTESINQVTIIRQDVVPKPDISDLYEQMPRP</sequence>